<dbReference type="GO" id="GO:0003824">
    <property type="term" value="F:catalytic activity"/>
    <property type="evidence" value="ECO:0007669"/>
    <property type="project" value="UniProtKB-ARBA"/>
</dbReference>
<organism evidence="6">
    <name type="scientific">Eiseniibacteriota bacterium</name>
    <dbReference type="NCBI Taxonomy" id="2212470"/>
    <lineage>
        <taxon>Bacteria</taxon>
        <taxon>Candidatus Eiseniibacteriota</taxon>
    </lineage>
</organism>
<evidence type="ECO:0000256" key="4">
    <source>
        <dbReference type="ARBA" id="ARBA00022842"/>
    </source>
</evidence>
<dbReference type="EMBL" id="DSEC01000062">
    <property type="protein sequence ID" value="HER42996.1"/>
    <property type="molecule type" value="Genomic_DNA"/>
</dbReference>
<evidence type="ECO:0000259" key="5">
    <source>
        <dbReference type="Pfam" id="PF02746"/>
    </source>
</evidence>
<dbReference type="InterPro" id="IPR013341">
    <property type="entry name" value="Mandelate_racemase_N_dom"/>
</dbReference>
<proteinExistence type="inferred from homology"/>
<dbReference type="GO" id="GO:0046872">
    <property type="term" value="F:metal ion binding"/>
    <property type="evidence" value="ECO:0007669"/>
    <property type="project" value="UniProtKB-KW"/>
</dbReference>
<reference evidence="6" key="1">
    <citation type="journal article" date="2020" name="mSystems">
        <title>Genome- and Community-Level Interaction Insights into Carbon Utilization and Element Cycling Functions of Hydrothermarchaeota in Hydrothermal Sediment.</title>
        <authorList>
            <person name="Zhou Z."/>
            <person name="Liu Y."/>
            <person name="Xu W."/>
            <person name="Pan J."/>
            <person name="Luo Z.H."/>
            <person name="Li M."/>
        </authorList>
    </citation>
    <scope>NUCLEOTIDE SEQUENCE [LARGE SCALE GENOMIC DNA]</scope>
    <source>
        <strain evidence="6">SpSt-1233</strain>
    </source>
</reference>
<gene>
    <name evidence="6" type="ORF">ENO08_00870</name>
</gene>
<feature type="domain" description="Mandelate racemase/muconate lactonizing enzyme N-terminal" evidence="5">
    <location>
        <begin position="10"/>
        <end position="124"/>
    </location>
</feature>
<keyword evidence="4" id="KW-0460">Magnesium</keyword>
<sequence>MRITRIEAWDHNMRLAEPYTIAYETVDSVENVFCRIETNTGLIGFGCAAPDLQVTGEKTADVLRACDEVAAPLLHGVDPLRIALHMTRLKARLPRNPSALAMVDMALHDILGKAAGLPVYKLLGGF</sequence>
<dbReference type="PANTHER" id="PTHR48073:SF2">
    <property type="entry name" value="O-SUCCINYLBENZOATE SYNTHASE"/>
    <property type="match status" value="1"/>
</dbReference>
<dbReference type="PANTHER" id="PTHR48073">
    <property type="entry name" value="O-SUCCINYLBENZOATE SYNTHASE-RELATED"/>
    <property type="match status" value="1"/>
</dbReference>
<comment type="caution">
    <text evidence="6">The sequence shown here is derived from an EMBL/GenBank/DDBJ whole genome shotgun (WGS) entry which is preliminary data.</text>
</comment>
<dbReference type="FunFam" id="3.30.390.10:FF:000009">
    <property type="entry name" value="Hydrophobic dipeptide epimerase"/>
    <property type="match status" value="1"/>
</dbReference>
<evidence type="ECO:0000313" key="6">
    <source>
        <dbReference type="EMBL" id="HER42996.1"/>
    </source>
</evidence>
<keyword evidence="3" id="KW-0479">Metal-binding</keyword>
<evidence type="ECO:0000256" key="2">
    <source>
        <dbReference type="ARBA" id="ARBA00008031"/>
    </source>
</evidence>
<accession>A0A7V2ATL4</accession>
<dbReference type="Gene3D" id="3.30.390.10">
    <property type="entry name" value="Enolase-like, N-terminal domain"/>
    <property type="match status" value="1"/>
</dbReference>
<comment type="cofactor">
    <cofactor evidence="1">
        <name>Mg(2+)</name>
        <dbReference type="ChEBI" id="CHEBI:18420"/>
    </cofactor>
</comment>
<evidence type="ECO:0000256" key="3">
    <source>
        <dbReference type="ARBA" id="ARBA00022723"/>
    </source>
</evidence>
<dbReference type="AlphaFoldDB" id="A0A7V2ATL4"/>
<dbReference type="SUPFAM" id="SSF54826">
    <property type="entry name" value="Enolase N-terminal domain-like"/>
    <property type="match status" value="1"/>
</dbReference>
<comment type="similarity">
    <text evidence="2">Belongs to the mandelate racemase/muconate lactonizing enzyme family.</text>
</comment>
<dbReference type="Pfam" id="PF02746">
    <property type="entry name" value="MR_MLE_N"/>
    <property type="match status" value="1"/>
</dbReference>
<dbReference type="InterPro" id="IPR029017">
    <property type="entry name" value="Enolase-like_N"/>
</dbReference>
<feature type="non-terminal residue" evidence="6">
    <location>
        <position position="126"/>
    </location>
</feature>
<name>A0A7V2ATL4_UNCEI</name>
<dbReference type="Proteomes" id="UP000886069">
    <property type="component" value="Unassembled WGS sequence"/>
</dbReference>
<protein>
    <submittedName>
        <fullName evidence="6">Dipeptide epimerase</fullName>
    </submittedName>
</protein>
<evidence type="ECO:0000256" key="1">
    <source>
        <dbReference type="ARBA" id="ARBA00001946"/>
    </source>
</evidence>